<gene>
    <name evidence="1" type="ORF">HGRIS_012221</name>
</gene>
<dbReference type="Proteomes" id="UP001556367">
    <property type="component" value="Unassembled WGS sequence"/>
</dbReference>
<organism evidence="1 2">
    <name type="scientific">Hohenbuehelia grisea</name>
    <dbReference type="NCBI Taxonomy" id="104357"/>
    <lineage>
        <taxon>Eukaryota</taxon>
        <taxon>Fungi</taxon>
        <taxon>Dikarya</taxon>
        <taxon>Basidiomycota</taxon>
        <taxon>Agaricomycotina</taxon>
        <taxon>Agaricomycetes</taxon>
        <taxon>Agaricomycetidae</taxon>
        <taxon>Agaricales</taxon>
        <taxon>Pleurotineae</taxon>
        <taxon>Pleurotaceae</taxon>
        <taxon>Hohenbuehelia</taxon>
    </lineage>
</organism>
<name>A0ABR3IRP0_9AGAR</name>
<evidence type="ECO:0000313" key="1">
    <source>
        <dbReference type="EMBL" id="KAL0945942.1"/>
    </source>
</evidence>
<keyword evidence="2" id="KW-1185">Reference proteome</keyword>
<sequence>MDRYKDGRMKRWLRALVKEFDQVESLKAYDIPALDILLPATAAAAELLDKVASDEEDEHVSPPTQDQSFPRLRNLELVAGHTFRAPLLPPLVRFLTSRVAAGSPLETLKILSFPIPEGKLLFLQRLVDTVEIEKFIDE</sequence>
<proteinExistence type="predicted"/>
<evidence type="ECO:0000313" key="2">
    <source>
        <dbReference type="Proteomes" id="UP001556367"/>
    </source>
</evidence>
<dbReference type="EMBL" id="JASNQZ010000015">
    <property type="protein sequence ID" value="KAL0945942.1"/>
    <property type="molecule type" value="Genomic_DNA"/>
</dbReference>
<comment type="caution">
    <text evidence="1">The sequence shown here is derived from an EMBL/GenBank/DDBJ whole genome shotgun (WGS) entry which is preliminary data.</text>
</comment>
<reference evidence="2" key="1">
    <citation type="submission" date="2024-06" db="EMBL/GenBank/DDBJ databases">
        <title>Multi-omics analyses provide insights into the biosynthesis of the anticancer antibiotic pleurotin in Hohenbuehelia grisea.</title>
        <authorList>
            <person name="Weaver J.A."/>
            <person name="Alberti F."/>
        </authorList>
    </citation>
    <scope>NUCLEOTIDE SEQUENCE [LARGE SCALE GENOMIC DNA]</scope>
    <source>
        <strain evidence="2">T-177</strain>
    </source>
</reference>
<protein>
    <submittedName>
        <fullName evidence="1">Uncharacterized protein</fullName>
    </submittedName>
</protein>
<accession>A0ABR3IRP0</accession>